<evidence type="ECO:0000313" key="1">
    <source>
        <dbReference type="EMBL" id="AFZ20600.1"/>
    </source>
</evidence>
<dbReference type="EMBL" id="CP003630">
    <property type="protein sequence ID" value="AFZ20600.1"/>
    <property type="molecule type" value="Genomic_DNA"/>
</dbReference>
<reference evidence="1 2" key="1">
    <citation type="submission" date="2012-06" db="EMBL/GenBank/DDBJ databases">
        <title>Finished chromosome of genome of Microcoleus sp. PCC 7113.</title>
        <authorList>
            <consortium name="US DOE Joint Genome Institute"/>
            <person name="Gugger M."/>
            <person name="Coursin T."/>
            <person name="Rippka R."/>
            <person name="Tandeau De Marsac N."/>
            <person name="Huntemann M."/>
            <person name="Wei C.-L."/>
            <person name="Han J."/>
            <person name="Detter J.C."/>
            <person name="Han C."/>
            <person name="Tapia R."/>
            <person name="Chen A."/>
            <person name="Kyrpides N."/>
            <person name="Mavromatis K."/>
            <person name="Markowitz V."/>
            <person name="Szeto E."/>
            <person name="Ivanova N."/>
            <person name="Pagani I."/>
            <person name="Pati A."/>
            <person name="Goodwin L."/>
            <person name="Nordberg H.P."/>
            <person name="Cantor M.N."/>
            <person name="Hua S.X."/>
            <person name="Woyke T."/>
            <person name="Kerfeld C.A."/>
        </authorList>
    </citation>
    <scope>NUCLEOTIDE SEQUENCE [LARGE SCALE GENOMIC DNA]</scope>
    <source>
        <strain evidence="1 2">PCC 7113</strain>
    </source>
</reference>
<keyword evidence="2" id="KW-1185">Reference proteome</keyword>
<dbReference type="HOGENOM" id="CLU_3185857_0_0_3"/>
<sequence length="46" mass="5082">MNSNELKSHSTYSTLNSNQLKSQLKSVQIIAPQGLQALSVMLLEVH</sequence>
<dbReference type="Proteomes" id="UP000010471">
    <property type="component" value="Chromosome"/>
</dbReference>
<dbReference type="STRING" id="1173027.Mic7113_4939"/>
<name>K9WJP0_9CYAN</name>
<proteinExistence type="predicted"/>
<protein>
    <submittedName>
        <fullName evidence="1">Uncharacterized protein</fullName>
    </submittedName>
</protein>
<accession>K9WJP0</accession>
<dbReference type="AlphaFoldDB" id="K9WJP0"/>
<dbReference type="KEGG" id="mic:Mic7113_4939"/>
<gene>
    <name evidence="1" type="ORF">Mic7113_4939</name>
</gene>
<organism evidence="1 2">
    <name type="scientific">Allocoleopsis franciscana PCC 7113</name>
    <dbReference type="NCBI Taxonomy" id="1173027"/>
    <lineage>
        <taxon>Bacteria</taxon>
        <taxon>Bacillati</taxon>
        <taxon>Cyanobacteriota</taxon>
        <taxon>Cyanophyceae</taxon>
        <taxon>Coleofasciculales</taxon>
        <taxon>Coleofasciculaceae</taxon>
        <taxon>Allocoleopsis</taxon>
        <taxon>Allocoleopsis franciscana</taxon>
    </lineage>
</organism>
<evidence type="ECO:0000313" key="2">
    <source>
        <dbReference type="Proteomes" id="UP000010471"/>
    </source>
</evidence>